<proteinExistence type="predicted"/>
<keyword evidence="2" id="KW-0812">Transmembrane</keyword>
<evidence type="ECO:0000313" key="5">
    <source>
        <dbReference type="Proteomes" id="UP001213000"/>
    </source>
</evidence>
<evidence type="ECO:0000256" key="1">
    <source>
        <dbReference type="ARBA" id="ARBA00022737"/>
    </source>
</evidence>
<keyword evidence="1" id="KW-0677">Repeat</keyword>
<dbReference type="PANTHER" id="PTHR35179">
    <property type="entry name" value="PROTEIN CBG02620"/>
    <property type="match status" value="1"/>
</dbReference>
<evidence type="ECO:0000313" key="4">
    <source>
        <dbReference type="EMBL" id="KAJ3561667.1"/>
    </source>
</evidence>
<dbReference type="InterPro" id="IPR056884">
    <property type="entry name" value="NPHP3-like_N"/>
</dbReference>
<gene>
    <name evidence="4" type="ORF">NP233_g10056</name>
</gene>
<keyword evidence="5" id="KW-1185">Reference proteome</keyword>
<comment type="caution">
    <text evidence="4">The sequence shown here is derived from an EMBL/GenBank/DDBJ whole genome shotgun (WGS) entry which is preliminary data.</text>
</comment>
<dbReference type="Proteomes" id="UP001213000">
    <property type="component" value="Unassembled WGS sequence"/>
</dbReference>
<keyword evidence="2" id="KW-0472">Membrane</keyword>
<keyword evidence="2" id="KW-1133">Transmembrane helix</keyword>
<feature type="transmembrane region" description="Helical" evidence="2">
    <location>
        <begin position="1193"/>
        <end position="1216"/>
    </location>
</feature>
<sequence length="1497" mass="170021">MMLSHLPSWAVELNSYPESNPPSPTYPTTTINFNSRTLHSNLFVKCHTFKLPTEKAASDMHIGITDCQYIGSYNWVSDHEEDSIIVPGSPREWQEQPLPCTVPPDILGHYREQYDRRMSATPLLPLLLSVNHWYERTHAQPSKFPWHSVDFVTNRNSLRHLLRILRRDNCGSNGTGGHGGKDYSRGSFTNPYSKPFRIDIELAGTKTILLNRWEPTDSEPLFINSYGYNFENAFTREADAVSSIDESGESARHHRINSYDFGGLKMVVRSEIDACIPAADSLLDTDSDEGFPDADSTTFIPALPPQLSPGPTSTKFGLKIIPSLNPPTPQSHLIELSTTKLSNFSTWNAKERYPQLYFSQVPNHYLASHVNGTITQINKRDLHKSPEILFYAPIVEPKLRMLRKLLEMIQGEVVTQYRRSRGTRKSFSLVYINGRLKLFERVGDRCLPDEAFAIRVWDSDLDALGLEAVALSESYTVSWHPHQLFSFATSKMFDAAHHFVIKGANFFLGPKAIEKGAGLRYLLDKAMRNAFHDSSTRWPPPRCHENTRIELLNILYDRELHSSDYNESILWLDGPFGVGKTALAQTFAEYLSFKNKLIASLFFSRSNDLKDAVNIIPSIAYQLAMQFPDYGELLDCIVQDNPSLVTSSFPNQFRSLIVEPLRQIQPNDGTLIRGWIILDGLDEIQDKKHQMAIARLIATSVKDKTTPFLWFITSRPENYFIDLVTDPRFSPSLFQLSVFPSPEGDPDIHLYLKVQLENIRNSNKLPPSWPSEGDIEALEGFTEGLWVCTASLVQFIGDPHSIRGPRAQLDLVLSLIKDHSHAPNHPLATMTKLYMMIMKDIPPQTMSQVQEILLLNRVYSDHSVNKVIEIANMLELSEQEFRKACSFLHSVLYLETANSLPTEVKFYHSSFMDFLEDPGASEGFYLYGACLEGLQHRITTRLNRIHSSEGDLLDALKPSFPLTIHRNSAEDLALTYHSLINSLLKLCDSDKCAITPSIAGALRQFQFTKIPLFLHRLKSRYRDASLHLNRFQNNLPPEFRNKMLHVVWNPLDYFPRPSCAVFGRLPMKLGGQCRLVVWPSSEKTIGDHLVLAVAECGFYDPSYAAICFGIYRPFTYLFLLLTHYLFGYRNFYKSVIELFTCGMAAVLDHLPRWCIRVLCVFILLNWLFVFQLFQSPECPVLRPIFGALQSIISFYSAMGVIPLYLTACCASALALDTEDIHTSINPDMLFRLYFNSTVAVSIFSAGAFFTPRPSLLLNIHIFACAVLAIPCILKLPNPSHIPVSLRSVWDIERDKSDSEKEDTTISAESDVAGRDFGNKYILLMDGNHLDWFTWIAMASLAFQCLGRTYLAAFRLSWDWVAVLMNHSTTSTRMCEKEEKQPHRQTCELAQPQVPHREAFLKHTKTHPRKFPSSLISHLSSHHSESIGCVHLRIPAADPKSNLRTNAPQHQFAASSCIMDHALIRLSWPVAKSTEYFVVHNPRNQSVAFISHLYGRYL</sequence>
<dbReference type="Gene3D" id="3.40.50.300">
    <property type="entry name" value="P-loop containing nucleotide triphosphate hydrolases"/>
    <property type="match status" value="1"/>
</dbReference>
<dbReference type="EMBL" id="JANIEX010000971">
    <property type="protein sequence ID" value="KAJ3561667.1"/>
    <property type="molecule type" value="Genomic_DNA"/>
</dbReference>
<protein>
    <recommendedName>
        <fullName evidence="3">NACHT domain-containing protein</fullName>
    </recommendedName>
</protein>
<dbReference type="Pfam" id="PF24883">
    <property type="entry name" value="NPHP3_N"/>
    <property type="match status" value="1"/>
</dbReference>
<evidence type="ECO:0000256" key="2">
    <source>
        <dbReference type="SAM" id="Phobius"/>
    </source>
</evidence>
<feature type="transmembrane region" description="Helical" evidence="2">
    <location>
        <begin position="1153"/>
        <end position="1173"/>
    </location>
</feature>
<dbReference type="PROSITE" id="PS50837">
    <property type="entry name" value="NACHT"/>
    <property type="match status" value="1"/>
</dbReference>
<feature type="domain" description="NACHT" evidence="3">
    <location>
        <begin position="568"/>
        <end position="716"/>
    </location>
</feature>
<reference evidence="4" key="1">
    <citation type="submission" date="2022-07" db="EMBL/GenBank/DDBJ databases">
        <title>Genome Sequence of Leucocoprinus birnbaumii.</title>
        <authorList>
            <person name="Buettner E."/>
        </authorList>
    </citation>
    <scope>NUCLEOTIDE SEQUENCE</scope>
    <source>
        <strain evidence="4">VT141</strain>
    </source>
</reference>
<dbReference type="SUPFAM" id="SSF52540">
    <property type="entry name" value="P-loop containing nucleoside triphosphate hydrolases"/>
    <property type="match status" value="1"/>
</dbReference>
<accession>A0AAD5VJ97</accession>
<dbReference type="InterPro" id="IPR007111">
    <property type="entry name" value="NACHT_NTPase"/>
</dbReference>
<feature type="transmembrane region" description="Helical" evidence="2">
    <location>
        <begin position="1228"/>
        <end position="1249"/>
    </location>
</feature>
<dbReference type="InterPro" id="IPR027417">
    <property type="entry name" value="P-loop_NTPase"/>
</dbReference>
<dbReference type="PANTHER" id="PTHR35179:SF2">
    <property type="entry name" value="START DOMAIN-CONTAINING PROTEIN"/>
    <property type="match status" value="1"/>
</dbReference>
<name>A0AAD5VJ97_9AGAR</name>
<evidence type="ECO:0000259" key="3">
    <source>
        <dbReference type="PROSITE" id="PS50837"/>
    </source>
</evidence>
<feature type="transmembrane region" description="Helical" evidence="2">
    <location>
        <begin position="1114"/>
        <end position="1132"/>
    </location>
</feature>
<organism evidence="4 5">
    <name type="scientific">Leucocoprinus birnbaumii</name>
    <dbReference type="NCBI Taxonomy" id="56174"/>
    <lineage>
        <taxon>Eukaryota</taxon>
        <taxon>Fungi</taxon>
        <taxon>Dikarya</taxon>
        <taxon>Basidiomycota</taxon>
        <taxon>Agaricomycotina</taxon>
        <taxon>Agaricomycetes</taxon>
        <taxon>Agaricomycetidae</taxon>
        <taxon>Agaricales</taxon>
        <taxon>Agaricineae</taxon>
        <taxon>Agaricaceae</taxon>
        <taxon>Leucocoprinus</taxon>
    </lineage>
</organism>